<protein>
    <submittedName>
        <fullName evidence="1">Uncharacterized protein</fullName>
    </submittedName>
</protein>
<comment type="caution">
    <text evidence="1">The sequence shown here is derived from an EMBL/GenBank/DDBJ whole genome shotgun (WGS) entry which is preliminary data.</text>
</comment>
<evidence type="ECO:0000313" key="2">
    <source>
        <dbReference type="Proteomes" id="UP000606889"/>
    </source>
</evidence>
<sequence>MVFSLGDTFASCCGRTRAGICARCSGLGEFCAVPGVQEGDGMRPAPKVRAAVGQRESIILQGKETARERTEQ</sequence>
<reference evidence="1 2" key="1">
    <citation type="submission" date="2020-08" db="EMBL/GenBank/DDBJ databases">
        <title>Genome public.</title>
        <authorList>
            <person name="Liu C."/>
            <person name="Sun Q."/>
        </authorList>
    </citation>
    <scope>NUCLEOTIDE SEQUENCE [LARGE SCALE GENOMIC DNA]</scope>
    <source>
        <strain evidence="1 2">NSJ-35</strain>
    </source>
</reference>
<dbReference type="Proteomes" id="UP000606889">
    <property type="component" value="Unassembled WGS sequence"/>
</dbReference>
<proteinExistence type="predicted"/>
<name>A0ABR7EH27_9FIRM</name>
<dbReference type="EMBL" id="JACOON010000006">
    <property type="protein sequence ID" value="MBC5649081.1"/>
    <property type="molecule type" value="Genomic_DNA"/>
</dbReference>
<organism evidence="1 2">
    <name type="scientific">Christensenella tenuis</name>
    <dbReference type="NCBI Taxonomy" id="2763033"/>
    <lineage>
        <taxon>Bacteria</taxon>
        <taxon>Bacillati</taxon>
        <taxon>Bacillota</taxon>
        <taxon>Clostridia</taxon>
        <taxon>Christensenellales</taxon>
        <taxon>Christensenellaceae</taxon>
        <taxon>Christensenella</taxon>
    </lineage>
</organism>
<evidence type="ECO:0000313" key="1">
    <source>
        <dbReference type="EMBL" id="MBC5649081.1"/>
    </source>
</evidence>
<accession>A0ABR7EH27</accession>
<gene>
    <name evidence="1" type="ORF">H8S18_12095</name>
</gene>
<dbReference type="RefSeq" id="WP_186858522.1">
    <property type="nucleotide sequence ID" value="NZ_JACOON010000006.1"/>
</dbReference>
<keyword evidence="2" id="KW-1185">Reference proteome</keyword>